<evidence type="ECO:0000256" key="1">
    <source>
        <dbReference type="SAM" id="SignalP"/>
    </source>
</evidence>
<dbReference type="Gene3D" id="3.40.50.1820">
    <property type="entry name" value="alpha/beta hydrolase"/>
    <property type="match status" value="1"/>
</dbReference>
<organism evidence="3 4">
    <name type="scientific">Alcanivorax profundi</name>
    <dbReference type="NCBI Taxonomy" id="2338368"/>
    <lineage>
        <taxon>Bacteria</taxon>
        <taxon>Pseudomonadati</taxon>
        <taxon>Pseudomonadota</taxon>
        <taxon>Gammaproteobacteria</taxon>
        <taxon>Oceanospirillales</taxon>
        <taxon>Alcanivoracaceae</taxon>
        <taxon>Alcanivorax</taxon>
    </lineage>
</organism>
<dbReference type="Pfam" id="PF00561">
    <property type="entry name" value="Abhydrolase_1"/>
    <property type="match status" value="1"/>
</dbReference>
<dbReference type="OrthoDB" id="2004167at2"/>
<protein>
    <submittedName>
        <fullName evidence="3">Triacylglycerol lipase</fullName>
    </submittedName>
</protein>
<evidence type="ECO:0000313" key="4">
    <source>
        <dbReference type="Proteomes" id="UP000283734"/>
    </source>
</evidence>
<dbReference type="InterPro" id="IPR029058">
    <property type="entry name" value="AB_hydrolase_fold"/>
</dbReference>
<name>A0A418XWF9_9GAMM</name>
<dbReference type="InterPro" id="IPR000073">
    <property type="entry name" value="AB_hydrolase_1"/>
</dbReference>
<comment type="caution">
    <text evidence="3">The sequence shown here is derived from an EMBL/GenBank/DDBJ whole genome shotgun (WGS) entry which is preliminary data.</text>
</comment>
<dbReference type="Proteomes" id="UP000283734">
    <property type="component" value="Unassembled WGS sequence"/>
</dbReference>
<dbReference type="EMBL" id="QYYA01000003">
    <property type="protein sequence ID" value="RJG17160.1"/>
    <property type="molecule type" value="Genomic_DNA"/>
</dbReference>
<sequence>MSITLRGLCAALILCATTSQAHAWWWFGKDKSYADTRYPIVLVGGIIAFDDIAGIDYFYGIADDMRDYGAEVYESNVSALQSNEYRGEELIVQIENYLAVTGAEKVNLIAHSQGSPTSRYVAAVRPDLIASVTSVHGENRGTAVADVIRGVVPEGSITEGLANSIGNAFGALWESLSGGPNPGDQSTRDVLATSTTEGLAAFNQRYPQAMPTSACGTSGQHTVNGVRYWSWGGDGVHTNLFDPFDSLLVTVTQFAFSNGEAHDGVLPVCGMYLGKPIRHNYNHNHADAIRQLFGLMGWETDPKTLYRNHANRLKNAGL</sequence>
<accession>A0A418XWF9</accession>
<dbReference type="SUPFAM" id="SSF53474">
    <property type="entry name" value="alpha/beta-Hydrolases"/>
    <property type="match status" value="1"/>
</dbReference>
<gene>
    <name evidence="3" type="ORF">D4A39_10505</name>
</gene>
<reference evidence="3 4" key="1">
    <citation type="submission" date="2018-09" db="EMBL/GenBank/DDBJ databases">
        <title>Alcanivorax profundi sp. nov., isolated from 1000 m-depth seawater of the Mariana Trench.</title>
        <authorList>
            <person name="Liu J."/>
        </authorList>
    </citation>
    <scope>NUCLEOTIDE SEQUENCE [LARGE SCALE GENOMIC DNA]</scope>
    <source>
        <strain evidence="3 4">MTEO17</strain>
    </source>
</reference>
<proteinExistence type="predicted"/>
<evidence type="ECO:0000313" key="3">
    <source>
        <dbReference type="EMBL" id="RJG17160.1"/>
    </source>
</evidence>
<feature type="signal peptide" evidence="1">
    <location>
        <begin position="1"/>
        <end position="23"/>
    </location>
</feature>
<keyword evidence="1" id="KW-0732">Signal</keyword>
<keyword evidence="4" id="KW-1185">Reference proteome</keyword>
<feature type="chain" id="PRO_5019203969" evidence="1">
    <location>
        <begin position="24"/>
        <end position="318"/>
    </location>
</feature>
<dbReference type="AlphaFoldDB" id="A0A418XWF9"/>
<evidence type="ECO:0000259" key="2">
    <source>
        <dbReference type="Pfam" id="PF00561"/>
    </source>
</evidence>
<dbReference type="RefSeq" id="WP_119918073.1">
    <property type="nucleotide sequence ID" value="NZ_QYYA01000003.1"/>
</dbReference>
<feature type="domain" description="AB hydrolase-1" evidence="2">
    <location>
        <begin position="39"/>
        <end position="218"/>
    </location>
</feature>